<gene>
    <name evidence="3" type="ORF">VOLCADRAFT_105584</name>
</gene>
<feature type="region of interest" description="Disordered" evidence="1">
    <location>
        <begin position="294"/>
        <end position="313"/>
    </location>
</feature>
<dbReference type="GO" id="GO:0016020">
    <property type="term" value="C:membrane"/>
    <property type="evidence" value="ECO:0007669"/>
    <property type="project" value="InterPro"/>
</dbReference>
<protein>
    <recommendedName>
        <fullName evidence="2">SRCR domain-containing protein</fullName>
    </recommendedName>
</protein>
<feature type="compositionally biased region" description="Pro residues" evidence="1">
    <location>
        <begin position="59"/>
        <end position="113"/>
    </location>
</feature>
<dbReference type="RefSeq" id="XP_002952526.1">
    <property type="nucleotide sequence ID" value="XM_002952480.1"/>
</dbReference>
<dbReference type="OrthoDB" id="545887at2759"/>
<sequence length="452" mass="48815">MAVGMCALYACASQTMAAVRSSRNRSLGAVTSGRSALLVLTLAAVLLAATGLNAVEGAPRPPKSPKPSPRPPSPRPPSPRPPSPRSSSPPPLRQSPPPPRPNKAPRPPPPTPRPEGGLRLVRGTAGNVGRLEVQLTYPDEWVALCDDGTFTAYEAGVGYYMHMYAIMRCSSCSPAGALPPLPPFLPITWCLYSVLDAHAFRWLLFCKMLGYSYGRQFYAQGISTYGPDESDPPEPRGNLVCTGDNDSRPPYAFFSQMINFTSQQEVSCQAFHVACPRNMLVAMECSKTPFKYNGPPPPPSIPSPPPPPPPPPSMQDLIRLIRLKISSPWAPEGIVVLLVNSADGGEPVWAPLCADGIAGEDTIANMLCKQNDGFRDTPTRMVEGSAWKAIEITQASTISDFNPSEYSHWVTVVGGISSSAYTVYDTQLQVTTQPCSSGYLFHVVCYTKMMEF</sequence>
<dbReference type="GeneID" id="9627490"/>
<dbReference type="EMBL" id="GL378351">
    <property type="protein sequence ID" value="EFJ46373.1"/>
    <property type="molecule type" value="Genomic_DNA"/>
</dbReference>
<feature type="region of interest" description="Disordered" evidence="1">
    <location>
        <begin position="55"/>
        <end position="121"/>
    </location>
</feature>
<feature type="domain" description="SRCR" evidence="2">
    <location>
        <begin position="118"/>
        <end position="157"/>
    </location>
</feature>
<dbReference type="PROSITE" id="PS50287">
    <property type="entry name" value="SRCR_2"/>
    <property type="match status" value="2"/>
</dbReference>
<keyword evidence="4" id="KW-1185">Reference proteome</keyword>
<dbReference type="AlphaFoldDB" id="D8U1N8"/>
<dbReference type="InterPro" id="IPR001190">
    <property type="entry name" value="SRCR"/>
</dbReference>
<dbReference type="InParanoid" id="D8U1N8"/>
<evidence type="ECO:0000313" key="3">
    <source>
        <dbReference type="EMBL" id="EFJ46373.1"/>
    </source>
</evidence>
<dbReference type="Proteomes" id="UP000001058">
    <property type="component" value="Unassembled WGS sequence"/>
</dbReference>
<evidence type="ECO:0000256" key="1">
    <source>
        <dbReference type="SAM" id="MobiDB-lite"/>
    </source>
</evidence>
<name>D8U1N8_VOLCA</name>
<feature type="domain" description="SRCR" evidence="2">
    <location>
        <begin position="321"/>
        <end position="370"/>
    </location>
</feature>
<evidence type="ECO:0000313" key="4">
    <source>
        <dbReference type="Proteomes" id="UP000001058"/>
    </source>
</evidence>
<reference evidence="3 4" key="1">
    <citation type="journal article" date="2010" name="Science">
        <title>Genomic analysis of organismal complexity in the multicellular green alga Volvox carteri.</title>
        <authorList>
            <person name="Prochnik S.E."/>
            <person name="Umen J."/>
            <person name="Nedelcu A.M."/>
            <person name="Hallmann A."/>
            <person name="Miller S.M."/>
            <person name="Nishii I."/>
            <person name="Ferris P."/>
            <person name="Kuo A."/>
            <person name="Mitros T."/>
            <person name="Fritz-Laylin L.K."/>
            <person name="Hellsten U."/>
            <person name="Chapman J."/>
            <person name="Simakov O."/>
            <person name="Rensing S.A."/>
            <person name="Terry A."/>
            <person name="Pangilinan J."/>
            <person name="Kapitonov V."/>
            <person name="Jurka J."/>
            <person name="Salamov A."/>
            <person name="Shapiro H."/>
            <person name="Schmutz J."/>
            <person name="Grimwood J."/>
            <person name="Lindquist E."/>
            <person name="Lucas S."/>
            <person name="Grigoriev I.V."/>
            <person name="Schmitt R."/>
            <person name="Kirk D."/>
            <person name="Rokhsar D.S."/>
        </authorList>
    </citation>
    <scope>NUCLEOTIDE SEQUENCE [LARGE SCALE GENOMIC DNA]</scope>
    <source>
        <strain evidence="4">f. Nagariensis / Eve</strain>
    </source>
</reference>
<dbReference type="KEGG" id="vcn:VOLCADRAFT_105584"/>
<accession>D8U1N8</accession>
<organism evidence="4">
    <name type="scientific">Volvox carteri f. nagariensis</name>
    <dbReference type="NCBI Taxonomy" id="3068"/>
    <lineage>
        <taxon>Eukaryota</taxon>
        <taxon>Viridiplantae</taxon>
        <taxon>Chlorophyta</taxon>
        <taxon>core chlorophytes</taxon>
        <taxon>Chlorophyceae</taxon>
        <taxon>CS clade</taxon>
        <taxon>Chlamydomonadales</taxon>
        <taxon>Volvocaceae</taxon>
        <taxon>Volvox</taxon>
    </lineage>
</organism>
<proteinExistence type="predicted"/>
<evidence type="ECO:0000259" key="2">
    <source>
        <dbReference type="PROSITE" id="PS50287"/>
    </source>
</evidence>